<dbReference type="SUPFAM" id="SSF55021">
    <property type="entry name" value="ACT-like"/>
    <property type="match status" value="2"/>
</dbReference>
<dbReference type="InterPro" id="IPR006674">
    <property type="entry name" value="HD_domain"/>
</dbReference>
<dbReference type="InterPro" id="IPR045865">
    <property type="entry name" value="ACT-like_dom_sf"/>
</dbReference>
<dbReference type="Pfam" id="PF01966">
    <property type="entry name" value="HD"/>
    <property type="match status" value="1"/>
</dbReference>
<dbReference type="CDD" id="cd00077">
    <property type="entry name" value="HDc"/>
    <property type="match status" value="1"/>
</dbReference>
<dbReference type="PIRSF" id="PIRSF006288">
    <property type="entry name" value="PII_uridyltransf"/>
    <property type="match status" value="1"/>
</dbReference>
<dbReference type="Gene3D" id="1.10.3210.10">
    <property type="entry name" value="Hypothetical protein af1432"/>
    <property type="match status" value="1"/>
</dbReference>
<comment type="cofactor">
    <cofactor evidence="8">
        <name>Mg(2+)</name>
        <dbReference type="ChEBI" id="CHEBI:18420"/>
    </cofactor>
</comment>
<dbReference type="EC" id="3.1.4.-" evidence="8"/>
<feature type="region of interest" description="Uridylyltransferase" evidence="8">
    <location>
        <begin position="1"/>
        <end position="348"/>
    </location>
</feature>
<dbReference type="InterPro" id="IPR002912">
    <property type="entry name" value="ACT_dom"/>
</dbReference>
<evidence type="ECO:0000256" key="7">
    <source>
        <dbReference type="ARBA" id="ARBA00047968"/>
    </source>
</evidence>
<dbReference type="SUPFAM" id="SSF81301">
    <property type="entry name" value="Nucleotidyltransferase"/>
    <property type="match status" value="1"/>
</dbReference>
<comment type="caution">
    <text evidence="11">The sequence shown here is derived from an EMBL/GenBank/DDBJ whole genome shotgun (WGS) entry which is preliminary data.</text>
</comment>
<dbReference type="InterPro" id="IPR010043">
    <property type="entry name" value="UTase/UR"/>
</dbReference>
<keyword evidence="2 8" id="KW-0548">Nucleotidyltransferase</keyword>
<accession>A0A545TEC8</accession>
<comment type="activity regulation">
    <text evidence="8">Uridylyltransferase (UTase) activity is inhibited by glutamine, while glutamine activates uridylyl-removing (UR) activity.</text>
</comment>
<comment type="catalytic activity">
    <reaction evidence="7">
        <text>guanosine 3',5'-bis(diphosphate) + H2O = GDP + diphosphate + H(+)</text>
        <dbReference type="Rhea" id="RHEA:14253"/>
        <dbReference type="ChEBI" id="CHEBI:15377"/>
        <dbReference type="ChEBI" id="CHEBI:15378"/>
        <dbReference type="ChEBI" id="CHEBI:33019"/>
        <dbReference type="ChEBI" id="CHEBI:58189"/>
        <dbReference type="ChEBI" id="CHEBI:77828"/>
        <dbReference type="EC" id="3.1.7.2"/>
    </reaction>
</comment>
<keyword evidence="4 8" id="KW-0378">Hydrolase</keyword>
<evidence type="ECO:0000256" key="1">
    <source>
        <dbReference type="ARBA" id="ARBA00022679"/>
    </source>
</evidence>
<dbReference type="SUPFAM" id="SSF109604">
    <property type="entry name" value="HD-domain/PDEase-like"/>
    <property type="match status" value="1"/>
</dbReference>
<dbReference type="RefSeq" id="WP_142942145.1">
    <property type="nucleotide sequence ID" value="NZ_VIKR01000002.1"/>
</dbReference>
<dbReference type="PROSITE" id="PS51831">
    <property type="entry name" value="HD"/>
    <property type="match status" value="1"/>
</dbReference>
<dbReference type="CDD" id="cd04899">
    <property type="entry name" value="ACT_ACR-UUR-like_2"/>
    <property type="match status" value="1"/>
</dbReference>
<comment type="caution">
    <text evidence="8">Lacks conserved residue(s) required for the propagation of feature annotation.</text>
</comment>
<dbReference type="PANTHER" id="PTHR47320">
    <property type="entry name" value="BIFUNCTIONAL URIDYLYLTRANSFERASE/URIDYLYL-REMOVING ENZYME"/>
    <property type="match status" value="1"/>
</dbReference>
<comment type="domain">
    <text evidence="8">Has four distinct domains: an N-terminal nucleotidyltransferase (NT) domain responsible for UTase activity, a central HD domain that encodes UR activity, and two C-terminal ACT domains that seem to have a role in glutamine sensing.</text>
</comment>
<evidence type="ECO:0000313" key="12">
    <source>
        <dbReference type="Proteomes" id="UP000317839"/>
    </source>
</evidence>
<dbReference type="InterPro" id="IPR003607">
    <property type="entry name" value="HD/PDEase_dom"/>
</dbReference>
<dbReference type="NCBIfam" id="TIGR01693">
    <property type="entry name" value="UTase_glnD"/>
    <property type="match status" value="1"/>
</dbReference>
<dbReference type="SMART" id="SM00471">
    <property type="entry name" value="HDc"/>
    <property type="match status" value="1"/>
</dbReference>
<evidence type="ECO:0000256" key="2">
    <source>
        <dbReference type="ARBA" id="ARBA00022695"/>
    </source>
</evidence>
<comment type="catalytic activity">
    <reaction evidence="8">
        <text>[protein-PII]-L-tyrosine + UTP = [protein-PII]-uridylyl-L-tyrosine + diphosphate</text>
        <dbReference type="Rhea" id="RHEA:13673"/>
        <dbReference type="Rhea" id="RHEA-COMP:12147"/>
        <dbReference type="Rhea" id="RHEA-COMP:12148"/>
        <dbReference type="ChEBI" id="CHEBI:33019"/>
        <dbReference type="ChEBI" id="CHEBI:46398"/>
        <dbReference type="ChEBI" id="CHEBI:46858"/>
        <dbReference type="ChEBI" id="CHEBI:90602"/>
        <dbReference type="EC" id="2.7.7.59"/>
    </reaction>
</comment>
<keyword evidence="1 8" id="KW-0808">Transferase</keyword>
<dbReference type="HAMAP" id="MF_00277">
    <property type="entry name" value="PII_uridylyl_transf"/>
    <property type="match status" value="1"/>
</dbReference>
<evidence type="ECO:0000259" key="9">
    <source>
        <dbReference type="PROSITE" id="PS51671"/>
    </source>
</evidence>
<feature type="domain" description="ACT" evidence="9">
    <location>
        <begin position="706"/>
        <end position="784"/>
    </location>
</feature>
<dbReference type="AlphaFoldDB" id="A0A545TEC8"/>
<dbReference type="GO" id="GO:0008893">
    <property type="term" value="F:guanosine-3',5'-bis(diphosphate) 3'-diphosphatase activity"/>
    <property type="evidence" value="ECO:0007669"/>
    <property type="project" value="UniProtKB-EC"/>
</dbReference>
<evidence type="ECO:0000256" key="4">
    <source>
        <dbReference type="ARBA" id="ARBA00022801"/>
    </source>
</evidence>
<comment type="similarity">
    <text evidence="8">Belongs to the GlnD family.</text>
</comment>
<organism evidence="11 12">
    <name type="scientific">Aliikangiella marina</name>
    <dbReference type="NCBI Taxonomy" id="1712262"/>
    <lineage>
        <taxon>Bacteria</taxon>
        <taxon>Pseudomonadati</taxon>
        <taxon>Pseudomonadota</taxon>
        <taxon>Gammaproteobacteria</taxon>
        <taxon>Oceanospirillales</taxon>
        <taxon>Pleioneaceae</taxon>
        <taxon>Aliikangiella</taxon>
    </lineage>
</organism>
<dbReference type="EC" id="2.7.7.59" evidence="8"/>
<dbReference type="Pfam" id="PF01909">
    <property type="entry name" value="NTP_transf_2"/>
    <property type="match status" value="1"/>
</dbReference>
<dbReference type="InterPro" id="IPR002934">
    <property type="entry name" value="Polymerase_NTP_transf_dom"/>
</dbReference>
<dbReference type="SUPFAM" id="SSF81593">
    <property type="entry name" value="Nucleotidyltransferase substrate binding subunit/domain"/>
    <property type="match status" value="1"/>
</dbReference>
<gene>
    <name evidence="8 11" type="primary">glnD</name>
    <name evidence="11" type="ORF">FLL45_11490</name>
</gene>
<evidence type="ECO:0000256" key="8">
    <source>
        <dbReference type="HAMAP-Rule" id="MF_00277"/>
    </source>
</evidence>
<dbReference type="CDD" id="cd05401">
    <property type="entry name" value="NT_GlnE_GlnD_like"/>
    <property type="match status" value="1"/>
</dbReference>
<keyword evidence="6 8" id="KW-0511">Multifunctional enzyme</keyword>
<evidence type="ECO:0000313" key="11">
    <source>
        <dbReference type="EMBL" id="TQV75531.1"/>
    </source>
</evidence>
<protein>
    <recommendedName>
        <fullName evidence="8">Bifunctional uridylyltransferase/uridylyl-removing enzyme</fullName>
        <shortName evidence="8">UTase/UR</shortName>
    </recommendedName>
    <alternativeName>
        <fullName evidence="8">Bifunctional [protein-PII] modification enzyme</fullName>
    </alternativeName>
    <alternativeName>
        <fullName evidence="8">Bifunctional nitrogen sensor protein</fullName>
    </alternativeName>
    <domain>
        <recommendedName>
            <fullName evidence="8">[Protein-PII] uridylyltransferase</fullName>
            <shortName evidence="8">PII uridylyltransferase</shortName>
            <shortName evidence="8">UTase</shortName>
            <ecNumber evidence="8">2.7.7.59</ecNumber>
        </recommendedName>
    </domain>
    <domain>
        <recommendedName>
            <fullName evidence="8">[Protein-PII]-UMP uridylyl-removing enzyme</fullName>
            <shortName evidence="8">UR</shortName>
            <ecNumber evidence="8">3.1.4.-</ecNumber>
        </recommendedName>
    </domain>
</protein>
<feature type="domain" description="ACT" evidence="9">
    <location>
        <begin position="815"/>
        <end position="886"/>
    </location>
</feature>
<proteinExistence type="inferred from homology"/>
<name>A0A545TEC8_9GAMM</name>
<evidence type="ECO:0000256" key="6">
    <source>
        <dbReference type="ARBA" id="ARBA00023268"/>
    </source>
</evidence>
<dbReference type="InterPro" id="IPR043519">
    <property type="entry name" value="NT_sf"/>
</dbReference>
<dbReference type="PROSITE" id="PS51671">
    <property type="entry name" value="ACT"/>
    <property type="match status" value="2"/>
</dbReference>
<dbReference type="GO" id="GO:0008081">
    <property type="term" value="F:phosphoric diester hydrolase activity"/>
    <property type="evidence" value="ECO:0007669"/>
    <property type="project" value="UniProtKB-UniRule"/>
</dbReference>
<keyword evidence="12" id="KW-1185">Reference proteome</keyword>
<evidence type="ECO:0000259" key="10">
    <source>
        <dbReference type="PROSITE" id="PS51831"/>
    </source>
</evidence>
<sequence length="886" mass="102184">MPVKTNQQSQLVIKQLAQLLDFSGLSTEPHALLPTLKEYLDVSNQYLEESFVNGTNIRVLVPTRSKHIDKLLSALWKHLQIDESISLIAVGGYGRGELHPQSDIDLLILSQKALASEEQQKISRLISLLWDARLKVGQSVRDLKSCVKLAKEDVTIATNLMEARHLCGSSELFEKLREATSPKKIWKAKDFFVAKTTEQKTRYKKFDGSSFDLEPNVKSSPGGLRDIHLVSWISQRTYFPKSLPELVKQNIITKKEYYTLVKCQLYIWRVRFALHIVSGKPEDRLLFDYQKAAAKLMGYKDTETSLAVEKMMKKYYRSALVIRNICDILLQIMEEDILGNKFKKEIKQIDDKFQIVNQRIDAIDRQLFVKEPSQLLRVFHYVAKDDSLKGITASTLRSIRAARYKITKTFLNKPENKELFVQFWHIMHTSSRAMFLMKRSGVLADYLKPFRQITGQMQYDMFHNYTVDEHTLFLLKNLSEFADPALNDKFPVCSEIMQRQEYPEVIFLAGLFHDIAKGRGGDHSELGGVEAKEFWQRHNMQQEHGEMIEWLVANHLNMSMIAQKRDISDPKVIENFASIVGNVWRLELLYILTVADIRATSHSLWNSWKDSLLLNLYLNTYAYLNEQTKPSAETWLESREQAMTILLEKGFQEAEIEDLWQHLDPQYFTRRKVKTIAWQTGKILSQQNEKDIIVGIKSTPQRSGSEVFVYSPDKENLFAALTATLAQHGLSIQAANIYTAKNGFCYDSFFVLDEEGKALRNESIKSQIKSAIVANVSKDKAMKVSVQRMMPRQFKYFSIPTDVQFTDDEFTGYTRMELVARDQPGLLATVGRAFVNTQVRLHDARISTFGEKVEDTFIISHRDNTPITDETKRDQIRKEITEQLKN</sequence>
<evidence type="ECO:0000256" key="5">
    <source>
        <dbReference type="ARBA" id="ARBA00022842"/>
    </source>
</evidence>
<feature type="domain" description="HD" evidence="10">
    <location>
        <begin position="467"/>
        <end position="589"/>
    </location>
</feature>
<keyword evidence="3" id="KW-0677">Repeat</keyword>
<dbReference type="GO" id="GO:0006808">
    <property type="term" value="P:regulation of nitrogen utilization"/>
    <property type="evidence" value="ECO:0007669"/>
    <property type="project" value="UniProtKB-UniRule"/>
</dbReference>
<comment type="function">
    <text evidence="8">Modifies, by uridylylation and deuridylylation, the PII regulatory proteins (GlnB and homologs), in response to the nitrogen status of the cell that GlnD senses through the glutamine level. Under low glutamine levels, catalyzes the conversion of the PII proteins and UTP to PII-UMP and PPi, while under higher glutamine levels, GlnD hydrolyzes PII-UMP to PII and UMP (deuridylylation). Thus, controls uridylylation state and activity of the PII proteins, and plays an important role in the regulation of nitrogen metabolism.</text>
</comment>
<evidence type="ECO:0000256" key="3">
    <source>
        <dbReference type="ARBA" id="ARBA00022737"/>
    </source>
</evidence>
<reference evidence="11 12" key="1">
    <citation type="submission" date="2019-06" db="EMBL/GenBank/DDBJ databases">
        <title>Draft genome of Aliikangiella marina GYP-15.</title>
        <authorList>
            <person name="Wang G."/>
        </authorList>
    </citation>
    <scope>NUCLEOTIDE SEQUENCE [LARGE SCALE GENOMIC DNA]</scope>
    <source>
        <strain evidence="11 12">GYP-15</strain>
    </source>
</reference>
<comment type="catalytic activity">
    <reaction evidence="8">
        <text>[protein-PII]-uridylyl-L-tyrosine + H2O = [protein-PII]-L-tyrosine + UMP + H(+)</text>
        <dbReference type="Rhea" id="RHEA:48600"/>
        <dbReference type="Rhea" id="RHEA-COMP:12147"/>
        <dbReference type="Rhea" id="RHEA-COMP:12148"/>
        <dbReference type="ChEBI" id="CHEBI:15377"/>
        <dbReference type="ChEBI" id="CHEBI:15378"/>
        <dbReference type="ChEBI" id="CHEBI:46858"/>
        <dbReference type="ChEBI" id="CHEBI:57865"/>
        <dbReference type="ChEBI" id="CHEBI:90602"/>
    </reaction>
</comment>
<dbReference type="EMBL" id="VIKR01000002">
    <property type="protein sequence ID" value="TQV75531.1"/>
    <property type="molecule type" value="Genomic_DNA"/>
</dbReference>
<dbReference type="CDD" id="cd04900">
    <property type="entry name" value="ACT_UUR-like_1"/>
    <property type="match status" value="1"/>
</dbReference>
<dbReference type="Pfam" id="PF08335">
    <property type="entry name" value="GlnD_UR_UTase"/>
    <property type="match status" value="1"/>
</dbReference>
<dbReference type="GO" id="GO:0008773">
    <property type="term" value="F:[protein-PII] uridylyltransferase activity"/>
    <property type="evidence" value="ECO:0007669"/>
    <property type="project" value="UniProtKB-UniRule"/>
</dbReference>
<keyword evidence="5 8" id="KW-0460">Magnesium</keyword>
<dbReference type="InterPro" id="IPR013546">
    <property type="entry name" value="PII_UdlTrfase/GS_AdlTrfase"/>
</dbReference>
<dbReference type="Proteomes" id="UP000317839">
    <property type="component" value="Unassembled WGS sequence"/>
</dbReference>
<dbReference type="OrthoDB" id="9758038at2"/>
<dbReference type="Gene3D" id="3.30.460.10">
    <property type="entry name" value="Beta Polymerase, domain 2"/>
    <property type="match status" value="1"/>
</dbReference>
<dbReference type="PANTHER" id="PTHR47320:SF1">
    <property type="entry name" value="BIFUNCTIONAL URIDYLYLTRANSFERASE_URIDYLYL-REMOVING ENZYME"/>
    <property type="match status" value="1"/>
</dbReference>